<feature type="compositionally biased region" description="Basic and acidic residues" evidence="1">
    <location>
        <begin position="78"/>
        <end position="88"/>
    </location>
</feature>
<dbReference type="AlphaFoldDB" id="A0AAE1DXX2"/>
<keyword evidence="3" id="KW-1185">Reference proteome</keyword>
<accession>A0AAE1DXX2</accession>
<organism evidence="2 3">
    <name type="scientific">Elysia crispata</name>
    <name type="common">lettuce slug</name>
    <dbReference type="NCBI Taxonomy" id="231223"/>
    <lineage>
        <taxon>Eukaryota</taxon>
        <taxon>Metazoa</taxon>
        <taxon>Spiralia</taxon>
        <taxon>Lophotrochozoa</taxon>
        <taxon>Mollusca</taxon>
        <taxon>Gastropoda</taxon>
        <taxon>Heterobranchia</taxon>
        <taxon>Euthyneura</taxon>
        <taxon>Panpulmonata</taxon>
        <taxon>Sacoglossa</taxon>
        <taxon>Placobranchoidea</taxon>
        <taxon>Plakobranchidae</taxon>
        <taxon>Elysia</taxon>
    </lineage>
</organism>
<feature type="region of interest" description="Disordered" evidence="1">
    <location>
        <begin position="78"/>
        <end position="98"/>
    </location>
</feature>
<evidence type="ECO:0000256" key="1">
    <source>
        <dbReference type="SAM" id="MobiDB-lite"/>
    </source>
</evidence>
<gene>
    <name evidence="2" type="ORF">RRG08_037341</name>
</gene>
<proteinExistence type="predicted"/>
<protein>
    <submittedName>
        <fullName evidence="2">Uncharacterized protein</fullName>
    </submittedName>
</protein>
<dbReference type="EMBL" id="JAWDGP010001912">
    <property type="protein sequence ID" value="KAK3787064.1"/>
    <property type="molecule type" value="Genomic_DNA"/>
</dbReference>
<dbReference type="Proteomes" id="UP001283361">
    <property type="component" value="Unassembled WGS sequence"/>
</dbReference>
<name>A0AAE1DXX2_9GAST</name>
<sequence length="116" mass="13028">MRKSSGESQCNKNKSRGGFELHLKSCLTSLDRLGISFGQTAECSLQSALRCRAAEVALLLLQRSKLTSSKQVDLNKRFDQAPDGWEEKEKEEEEEEGLWSFDVPVGACEVENPSRY</sequence>
<comment type="caution">
    <text evidence="2">The sequence shown here is derived from an EMBL/GenBank/DDBJ whole genome shotgun (WGS) entry which is preliminary data.</text>
</comment>
<evidence type="ECO:0000313" key="2">
    <source>
        <dbReference type="EMBL" id="KAK3787064.1"/>
    </source>
</evidence>
<evidence type="ECO:0000313" key="3">
    <source>
        <dbReference type="Proteomes" id="UP001283361"/>
    </source>
</evidence>
<reference evidence="2" key="1">
    <citation type="journal article" date="2023" name="G3 (Bethesda)">
        <title>A reference genome for the long-term kleptoplast-retaining sea slug Elysia crispata morphotype clarki.</title>
        <authorList>
            <person name="Eastman K.E."/>
            <person name="Pendleton A.L."/>
            <person name="Shaikh M.A."/>
            <person name="Suttiyut T."/>
            <person name="Ogas R."/>
            <person name="Tomko P."/>
            <person name="Gavelis G."/>
            <person name="Widhalm J.R."/>
            <person name="Wisecaver J.H."/>
        </authorList>
    </citation>
    <scope>NUCLEOTIDE SEQUENCE</scope>
    <source>
        <strain evidence="2">ECLA1</strain>
    </source>
</reference>